<gene>
    <name evidence="8" type="ORF">Fcan01_05472</name>
</gene>
<dbReference type="InterPro" id="IPR042185">
    <property type="entry name" value="Serpin_sf_2"/>
</dbReference>
<evidence type="ECO:0000256" key="4">
    <source>
        <dbReference type="RuleBase" id="RU000411"/>
    </source>
</evidence>
<dbReference type="Pfam" id="PF00079">
    <property type="entry name" value="Serpin"/>
    <property type="match status" value="2"/>
</dbReference>
<dbReference type="SMART" id="SM00093">
    <property type="entry name" value="SERPIN"/>
    <property type="match status" value="1"/>
</dbReference>
<dbReference type="EMBL" id="LNIX01000002">
    <property type="protein sequence ID" value="OXA60627.1"/>
    <property type="molecule type" value="Genomic_DNA"/>
</dbReference>
<dbReference type="InterPro" id="IPR000215">
    <property type="entry name" value="Serpin_fam"/>
</dbReference>
<feature type="domain" description="Serpin" evidence="7">
    <location>
        <begin position="28"/>
        <end position="370"/>
    </location>
</feature>
<comment type="similarity">
    <text evidence="1 4">Belongs to the serpin family.</text>
</comment>
<dbReference type="AlphaFoldDB" id="A0A226ETZ3"/>
<accession>A0A226ETZ3</accession>
<dbReference type="GO" id="GO:0005615">
    <property type="term" value="C:extracellular space"/>
    <property type="evidence" value="ECO:0007669"/>
    <property type="project" value="InterPro"/>
</dbReference>
<evidence type="ECO:0000256" key="6">
    <source>
        <dbReference type="SAM" id="SignalP"/>
    </source>
</evidence>
<proteinExistence type="inferred from homology"/>
<dbReference type="InterPro" id="IPR042178">
    <property type="entry name" value="Serpin_sf_1"/>
</dbReference>
<dbReference type="InterPro" id="IPR036186">
    <property type="entry name" value="Serpin_sf"/>
</dbReference>
<name>A0A226ETZ3_FOLCA</name>
<organism evidence="8 9">
    <name type="scientific">Folsomia candida</name>
    <name type="common">Springtail</name>
    <dbReference type="NCBI Taxonomy" id="158441"/>
    <lineage>
        <taxon>Eukaryota</taxon>
        <taxon>Metazoa</taxon>
        <taxon>Ecdysozoa</taxon>
        <taxon>Arthropoda</taxon>
        <taxon>Hexapoda</taxon>
        <taxon>Collembola</taxon>
        <taxon>Entomobryomorpha</taxon>
        <taxon>Isotomoidea</taxon>
        <taxon>Isotomidae</taxon>
        <taxon>Proisotominae</taxon>
        <taxon>Folsomia</taxon>
    </lineage>
</organism>
<feature type="chain" id="PRO_5013166735" evidence="6">
    <location>
        <begin position="19"/>
        <end position="478"/>
    </location>
</feature>
<dbReference type="SUPFAM" id="SSF56574">
    <property type="entry name" value="Serpins"/>
    <property type="match status" value="1"/>
</dbReference>
<feature type="signal peptide" evidence="6">
    <location>
        <begin position="1"/>
        <end position="18"/>
    </location>
</feature>
<sequence length="478" mass="53733">MFDILLIVFTLFCTGTNSSPKTVEQFSFTLHQHLYNENTSSNAIWSPISVYSSLVPFLNGASGVTLTELQTFLGVETPDGQTMDTLTVNDTSVQICTGIFVQDDIKLKEKFSSSFKNVQTFKNSSNLKDTINDWMKNATMGLISSVGTWRAKFRKDKTLIKPFYGLKNTTQVEMMQQKSVQNYGQFSTVNDEVFDVMKMGYRDSAMHIIFVIPENPKSLISVYKYLKTMEPNKLGEILERLEPTELEIQVPKMKVESTIGIQQALEKAGLKSIFSTMTADLSNMFEEDTNSTNSTASSSTKPAGIHVDKFVHKTILELDEDGTKVGAATAAIFLPLSGLAPKVFVVDKPFIVLLRWEGKWTFFEGVVTDVEGNLVKLQAQNNLEEGIKNETATPVTITRRNNSNNEKWWVQNGPPEYLSNSSEDSSQDENKSARSKFQQPEPLDPYGIRFPNHVDNEKRTFFGTFHGEKINPLFVSEE</sequence>
<keyword evidence="6" id="KW-0732">Signal</keyword>
<comment type="caution">
    <text evidence="8">The sequence shown here is derived from an EMBL/GenBank/DDBJ whole genome shotgun (WGS) entry which is preliminary data.</text>
</comment>
<dbReference type="PANTHER" id="PTHR11461:SF211">
    <property type="entry name" value="GH10112P-RELATED"/>
    <property type="match status" value="1"/>
</dbReference>
<feature type="region of interest" description="Disordered" evidence="5">
    <location>
        <begin position="404"/>
        <end position="450"/>
    </location>
</feature>
<dbReference type="Proteomes" id="UP000198287">
    <property type="component" value="Unassembled WGS sequence"/>
</dbReference>
<evidence type="ECO:0000256" key="3">
    <source>
        <dbReference type="ARBA" id="ARBA00022900"/>
    </source>
</evidence>
<dbReference type="Gene3D" id="3.30.497.10">
    <property type="entry name" value="Antithrombin, subunit I, domain 2"/>
    <property type="match status" value="1"/>
</dbReference>
<evidence type="ECO:0000313" key="9">
    <source>
        <dbReference type="Proteomes" id="UP000198287"/>
    </source>
</evidence>
<keyword evidence="3" id="KW-0722">Serine protease inhibitor</keyword>
<dbReference type="OrthoDB" id="9518664at2759"/>
<protein>
    <submittedName>
        <fullName evidence="8">Putative serpin E3</fullName>
    </submittedName>
</protein>
<keyword evidence="2" id="KW-0646">Protease inhibitor</keyword>
<dbReference type="InterPro" id="IPR023796">
    <property type="entry name" value="Serpin_dom"/>
</dbReference>
<reference evidence="8 9" key="1">
    <citation type="submission" date="2015-12" db="EMBL/GenBank/DDBJ databases">
        <title>The genome of Folsomia candida.</title>
        <authorList>
            <person name="Faddeeva A."/>
            <person name="Derks M.F."/>
            <person name="Anvar Y."/>
            <person name="Smit S."/>
            <person name="Van Straalen N."/>
            <person name="Roelofs D."/>
        </authorList>
    </citation>
    <scope>NUCLEOTIDE SEQUENCE [LARGE SCALE GENOMIC DNA]</scope>
    <source>
        <strain evidence="8 9">VU population</strain>
        <tissue evidence="8">Whole body</tissue>
    </source>
</reference>
<evidence type="ECO:0000256" key="1">
    <source>
        <dbReference type="ARBA" id="ARBA00009500"/>
    </source>
</evidence>
<dbReference type="CDD" id="cd00172">
    <property type="entry name" value="serpin"/>
    <property type="match status" value="1"/>
</dbReference>
<evidence type="ECO:0000256" key="5">
    <source>
        <dbReference type="SAM" id="MobiDB-lite"/>
    </source>
</evidence>
<dbReference type="PANTHER" id="PTHR11461">
    <property type="entry name" value="SERINE PROTEASE INHIBITOR, SERPIN"/>
    <property type="match status" value="1"/>
</dbReference>
<keyword evidence="9" id="KW-1185">Reference proteome</keyword>
<evidence type="ECO:0000256" key="2">
    <source>
        <dbReference type="ARBA" id="ARBA00022690"/>
    </source>
</evidence>
<evidence type="ECO:0000313" key="8">
    <source>
        <dbReference type="EMBL" id="OXA60627.1"/>
    </source>
</evidence>
<evidence type="ECO:0000259" key="7">
    <source>
        <dbReference type="SMART" id="SM00093"/>
    </source>
</evidence>
<dbReference type="GO" id="GO:0004867">
    <property type="term" value="F:serine-type endopeptidase inhibitor activity"/>
    <property type="evidence" value="ECO:0007669"/>
    <property type="project" value="UniProtKB-KW"/>
</dbReference>
<dbReference type="Gene3D" id="2.30.39.10">
    <property type="entry name" value="Alpha-1-antitrypsin, domain 1"/>
    <property type="match status" value="1"/>
</dbReference>